<organism evidence="2 3">
    <name type="scientific">Thalassiosira oceanica</name>
    <name type="common">Marine diatom</name>
    <dbReference type="NCBI Taxonomy" id="159749"/>
    <lineage>
        <taxon>Eukaryota</taxon>
        <taxon>Sar</taxon>
        <taxon>Stramenopiles</taxon>
        <taxon>Ochrophyta</taxon>
        <taxon>Bacillariophyta</taxon>
        <taxon>Coscinodiscophyceae</taxon>
        <taxon>Thalassiosirophycidae</taxon>
        <taxon>Thalassiosirales</taxon>
        <taxon>Thalassiosiraceae</taxon>
        <taxon>Thalassiosira</taxon>
    </lineage>
</organism>
<dbReference type="AlphaFoldDB" id="K0S7I4"/>
<reference evidence="2 3" key="1">
    <citation type="journal article" date="2012" name="Genome Biol.">
        <title>Genome and low-iron response of an oceanic diatom adapted to chronic iron limitation.</title>
        <authorList>
            <person name="Lommer M."/>
            <person name="Specht M."/>
            <person name="Roy A.S."/>
            <person name="Kraemer L."/>
            <person name="Andreson R."/>
            <person name="Gutowska M.A."/>
            <person name="Wolf J."/>
            <person name="Bergner S.V."/>
            <person name="Schilhabel M.B."/>
            <person name="Klostermeier U.C."/>
            <person name="Beiko R.G."/>
            <person name="Rosenstiel P."/>
            <person name="Hippler M."/>
            <person name="Laroche J."/>
        </authorList>
    </citation>
    <scope>NUCLEOTIDE SEQUENCE [LARGE SCALE GENOMIC DNA]</scope>
    <source>
        <strain evidence="2 3">CCMP1005</strain>
    </source>
</reference>
<dbReference type="EMBL" id="AGNL01020595">
    <property type="protein sequence ID" value="EJK60899.1"/>
    <property type="molecule type" value="Genomic_DNA"/>
</dbReference>
<accession>K0S7I4</accession>
<gene>
    <name evidence="2" type="ORF">THAOC_18684</name>
</gene>
<feature type="domain" description="RNase H type-1" evidence="1">
    <location>
        <begin position="362"/>
        <end position="517"/>
    </location>
</feature>
<dbReference type="OrthoDB" id="48966at2759"/>
<name>K0S7I4_THAOC</name>
<dbReference type="Gene3D" id="3.30.420.10">
    <property type="entry name" value="Ribonuclease H-like superfamily/Ribonuclease H"/>
    <property type="match status" value="1"/>
</dbReference>
<evidence type="ECO:0000259" key="1">
    <source>
        <dbReference type="PROSITE" id="PS50879"/>
    </source>
</evidence>
<sequence length="631" mass="71773">MSLTSFNENQCKDLSIRIERTVLPKMGINSRTSRAVVYGPPLLGGMNFPCIATIQDRLGLVNILKHLRHDSEIGTEIRTLLSAHQLHTGAMSPLLDDPMLELPHMKNGWINSIRNGLRRLGGQLWIEDLWTPERQRVGDVSLMEAFCRLPRVKPREIKDANHCRLFLRAITLSDITDMNGDCIPLEYLEGRARLDSPLLWPRQPQPTKKMWTTFRRLIREAFCSDHNFRRGEPYELDSPLGRWRHAPVHSYHDAYRTDDRLYLKCRCDITGALSFQCFEHTTPPPPSPSEYEQEDFDVNEYEARYLRVDDVTSLPTAAHPIDIEVYDGEAVPLQPYTAPNPPAQPTVSRPYYSEHNTAALDTAPVLTAVSDGSVDPVTGATGYSWIIAAPEKAGYMTDAEPIYSDPRTMTSYRAELHGLYKLLSSLKTNYRTRRIELWCDSESAIDLLNNPTEPTPEELTKAEGDLLTAIKRLLRQFPTITLKHVRGHQLKHTRWANLSFEAQLNEDCDSAAKTAMRASTPPTTRPEPIAGSRAQLFLNNLLVSTDYKNAISCAAHYPALRERMMDHFAWTAADFNSINFDAIESVKRKLPYNQSLQISKMLHHYSNTGKWRRKYGEEGGCPSCDEEIETH</sequence>
<dbReference type="InterPro" id="IPR012337">
    <property type="entry name" value="RNaseH-like_sf"/>
</dbReference>
<proteinExistence type="predicted"/>
<dbReference type="GO" id="GO:0003676">
    <property type="term" value="F:nucleic acid binding"/>
    <property type="evidence" value="ECO:0007669"/>
    <property type="project" value="InterPro"/>
</dbReference>
<evidence type="ECO:0000313" key="2">
    <source>
        <dbReference type="EMBL" id="EJK60899.1"/>
    </source>
</evidence>
<keyword evidence="3" id="KW-1185">Reference proteome</keyword>
<dbReference type="OMA" id="LYRCENT"/>
<dbReference type="SUPFAM" id="SSF53098">
    <property type="entry name" value="Ribonuclease H-like"/>
    <property type="match status" value="1"/>
</dbReference>
<dbReference type="InterPro" id="IPR036397">
    <property type="entry name" value="RNaseH_sf"/>
</dbReference>
<dbReference type="GO" id="GO:0004523">
    <property type="term" value="F:RNA-DNA hybrid ribonuclease activity"/>
    <property type="evidence" value="ECO:0007669"/>
    <property type="project" value="InterPro"/>
</dbReference>
<comment type="caution">
    <text evidence="2">The sequence shown here is derived from an EMBL/GenBank/DDBJ whole genome shotgun (WGS) entry which is preliminary data.</text>
</comment>
<dbReference type="InterPro" id="IPR002156">
    <property type="entry name" value="RNaseH_domain"/>
</dbReference>
<protein>
    <recommendedName>
        <fullName evidence="1">RNase H type-1 domain-containing protein</fullName>
    </recommendedName>
</protein>
<dbReference type="PROSITE" id="PS50879">
    <property type="entry name" value="RNASE_H_1"/>
    <property type="match status" value="1"/>
</dbReference>
<dbReference type="Proteomes" id="UP000266841">
    <property type="component" value="Unassembled WGS sequence"/>
</dbReference>
<evidence type="ECO:0000313" key="3">
    <source>
        <dbReference type="Proteomes" id="UP000266841"/>
    </source>
</evidence>